<proteinExistence type="predicted"/>
<protein>
    <submittedName>
        <fullName evidence="4">Lytic murein transglycosylase</fullName>
    </submittedName>
</protein>
<dbReference type="Pfam" id="PF01471">
    <property type="entry name" value="PG_binding_1"/>
    <property type="match status" value="1"/>
</dbReference>
<keyword evidence="1" id="KW-0732">Signal</keyword>
<dbReference type="NCBIfam" id="TIGR02283">
    <property type="entry name" value="MltB_2"/>
    <property type="match status" value="1"/>
</dbReference>
<dbReference type="Pfam" id="PF13406">
    <property type="entry name" value="SLT_2"/>
    <property type="match status" value="1"/>
</dbReference>
<sequence length="442" mass="48804">MFYRVTCAGLTLLLTACSQSATDAYTEQTAITATQQEAVEAKVTPQPVVKQSTVEEPEVRFLAPTQSFNAWKADFKDFALAKGLNEQVFDQAFKGVTPDPDVVKADYSQPEFTRPVWEYLSTAVSATRITNGQKKIQEHKQTVDAIEQHYSVDQEVMVSIWGMESGYGSFTGNKNVIRSLATLAYEGRRISFAREQLIAALQILQNGDVSSKDMLGSWAGAMGQTQFIPTTYLALAVDFDKDGHRNIWTSVPDALASTANYLKTSGWQYKETWGHEVKLPQNFNYYLTDISTRKSVADWSAMGVTLVNGQAIPSTEHGLQAAIILPAGARGPAFIVYRNFFAIMKYNNSTSYALAVSLLMDNLKGKAGKVVSSWPVDDKPLSRTERKELQSLLNQNGYNAGYADGIIGANTRQALRSYQQRIGLPADGYPSHELLNKLKGIQ</sequence>
<dbReference type="SUPFAM" id="SSF47090">
    <property type="entry name" value="PGBD-like"/>
    <property type="match status" value="1"/>
</dbReference>
<gene>
    <name evidence="4" type="ORF">JHT90_09460</name>
</gene>
<evidence type="ECO:0000259" key="2">
    <source>
        <dbReference type="Pfam" id="PF01471"/>
    </source>
</evidence>
<dbReference type="Gene3D" id="1.10.101.10">
    <property type="entry name" value="PGBD-like superfamily/PGBD"/>
    <property type="match status" value="1"/>
</dbReference>
<feature type="signal peptide" evidence="1">
    <location>
        <begin position="1"/>
        <end position="21"/>
    </location>
</feature>
<dbReference type="GO" id="GO:0008933">
    <property type="term" value="F:peptidoglycan lytic transglycosylase activity"/>
    <property type="evidence" value="ECO:0007669"/>
    <property type="project" value="TreeGrafter"/>
</dbReference>
<dbReference type="Gene3D" id="1.10.530.10">
    <property type="match status" value="1"/>
</dbReference>
<dbReference type="CDD" id="cd13399">
    <property type="entry name" value="Slt35-like"/>
    <property type="match status" value="1"/>
</dbReference>
<feature type="domain" description="Transglycosylase SLT" evidence="3">
    <location>
        <begin position="67"/>
        <end position="359"/>
    </location>
</feature>
<dbReference type="InterPro" id="IPR011970">
    <property type="entry name" value="MltB_2"/>
</dbReference>
<evidence type="ECO:0000259" key="3">
    <source>
        <dbReference type="Pfam" id="PF13406"/>
    </source>
</evidence>
<evidence type="ECO:0000313" key="5">
    <source>
        <dbReference type="Proteomes" id="UP000595278"/>
    </source>
</evidence>
<dbReference type="InterPro" id="IPR002477">
    <property type="entry name" value="Peptidoglycan-bd-like"/>
</dbReference>
<dbReference type="InterPro" id="IPR036365">
    <property type="entry name" value="PGBD-like_sf"/>
</dbReference>
<feature type="chain" id="PRO_5036757063" evidence="1">
    <location>
        <begin position="22"/>
        <end position="442"/>
    </location>
</feature>
<accession>A0A974RVX7</accession>
<dbReference type="EMBL" id="CP067393">
    <property type="protein sequence ID" value="QQP84636.1"/>
    <property type="molecule type" value="Genomic_DNA"/>
</dbReference>
<dbReference type="InterPro" id="IPR023346">
    <property type="entry name" value="Lysozyme-like_dom_sf"/>
</dbReference>
<dbReference type="InterPro" id="IPR031304">
    <property type="entry name" value="SLT_2"/>
</dbReference>
<dbReference type="PANTHER" id="PTHR30163:SF8">
    <property type="entry name" value="LYTIC MUREIN TRANSGLYCOSYLASE"/>
    <property type="match status" value="1"/>
</dbReference>
<dbReference type="KEGG" id="eaz:JHT90_09460"/>
<dbReference type="GO" id="GO:0009253">
    <property type="term" value="P:peptidoglycan catabolic process"/>
    <property type="evidence" value="ECO:0007669"/>
    <property type="project" value="TreeGrafter"/>
</dbReference>
<evidence type="ECO:0000256" key="1">
    <source>
        <dbReference type="SAM" id="SignalP"/>
    </source>
</evidence>
<dbReference type="SUPFAM" id="SSF53955">
    <property type="entry name" value="Lysozyme-like"/>
    <property type="match status" value="1"/>
</dbReference>
<dbReference type="PROSITE" id="PS51257">
    <property type="entry name" value="PROKAR_LIPOPROTEIN"/>
    <property type="match status" value="1"/>
</dbReference>
<dbReference type="RefSeq" id="WP_201090533.1">
    <property type="nucleotide sequence ID" value="NZ_CP067393.1"/>
</dbReference>
<dbReference type="PANTHER" id="PTHR30163">
    <property type="entry name" value="MEMBRANE-BOUND LYTIC MUREIN TRANSGLYCOSYLASE B"/>
    <property type="match status" value="1"/>
</dbReference>
<name>A0A974RVX7_9GAMM</name>
<dbReference type="Gene3D" id="1.10.8.350">
    <property type="entry name" value="Bacterial muramidase"/>
    <property type="match status" value="1"/>
</dbReference>
<organism evidence="4 5">
    <name type="scientific">Entomomonas asaccharolytica</name>
    <dbReference type="NCBI Taxonomy" id="2785331"/>
    <lineage>
        <taxon>Bacteria</taxon>
        <taxon>Pseudomonadati</taxon>
        <taxon>Pseudomonadota</taxon>
        <taxon>Gammaproteobacteria</taxon>
        <taxon>Pseudomonadales</taxon>
        <taxon>Pseudomonadaceae</taxon>
        <taxon>Entomomonas</taxon>
    </lineage>
</organism>
<dbReference type="InterPro" id="IPR036366">
    <property type="entry name" value="PGBDSf"/>
</dbReference>
<reference evidence="4 5" key="1">
    <citation type="submission" date="2021-01" db="EMBL/GenBank/DDBJ databases">
        <title>Entomomonas sp. F2A isolated from a house cricket (Acheta domesticus).</title>
        <authorList>
            <person name="Spergser J."/>
            <person name="Busse H.-J."/>
        </authorList>
    </citation>
    <scope>NUCLEOTIDE SEQUENCE [LARGE SCALE GENOMIC DNA]</scope>
    <source>
        <strain evidence="4 5">F2A</strain>
    </source>
</reference>
<keyword evidence="5" id="KW-1185">Reference proteome</keyword>
<dbReference type="InterPro" id="IPR043426">
    <property type="entry name" value="MltB-like"/>
</dbReference>
<feature type="domain" description="Peptidoglycan binding-like" evidence="2">
    <location>
        <begin position="383"/>
        <end position="438"/>
    </location>
</feature>
<evidence type="ECO:0000313" key="4">
    <source>
        <dbReference type="EMBL" id="QQP84636.1"/>
    </source>
</evidence>
<dbReference type="Proteomes" id="UP000595278">
    <property type="component" value="Chromosome"/>
</dbReference>
<dbReference type="AlphaFoldDB" id="A0A974RVX7"/>